<organism evidence="2 3">
    <name type="scientific">Penicillium brasilianum</name>
    <dbReference type="NCBI Taxonomy" id="104259"/>
    <lineage>
        <taxon>Eukaryota</taxon>
        <taxon>Fungi</taxon>
        <taxon>Dikarya</taxon>
        <taxon>Ascomycota</taxon>
        <taxon>Pezizomycotina</taxon>
        <taxon>Eurotiomycetes</taxon>
        <taxon>Eurotiomycetidae</taxon>
        <taxon>Eurotiales</taxon>
        <taxon>Aspergillaceae</taxon>
        <taxon>Penicillium</taxon>
    </lineage>
</organism>
<dbReference type="Proteomes" id="UP000190744">
    <property type="component" value="Unassembled WGS sequence"/>
</dbReference>
<evidence type="ECO:0000256" key="1">
    <source>
        <dbReference type="SAM" id="MobiDB-lite"/>
    </source>
</evidence>
<gene>
    <name evidence="2" type="ORF">PEBR_26544</name>
</gene>
<protein>
    <submittedName>
        <fullName evidence="2">Uncharacterized protein</fullName>
    </submittedName>
</protein>
<accession>A0A1S9RJT1</accession>
<dbReference type="AlphaFoldDB" id="A0A1S9RJT1"/>
<evidence type="ECO:0000313" key="3">
    <source>
        <dbReference type="Proteomes" id="UP000190744"/>
    </source>
</evidence>
<reference evidence="3" key="1">
    <citation type="submission" date="2015-09" db="EMBL/GenBank/DDBJ databases">
        <authorList>
            <person name="Fill T.P."/>
            <person name="Baretta J.F."/>
            <person name="de Almeida L.G."/>
            <person name="Rocha M."/>
            <person name="de Souza D.H."/>
            <person name="Malavazi I."/>
            <person name="Cerdeira L.T."/>
            <person name="Hong H."/>
            <person name="Samborskyy M."/>
            <person name="de Vasconcelos A.T."/>
            <person name="Leadlay P."/>
            <person name="Rodrigues-Filho E."/>
        </authorList>
    </citation>
    <scope>NUCLEOTIDE SEQUENCE [LARGE SCALE GENOMIC DNA]</scope>
    <source>
        <strain evidence="3">LaBioMMi 136</strain>
    </source>
</reference>
<sequence length="263" mass="29438">MPDNPYHHVTLRHRPPAPDRGPQGAPTSPFHIRNCTVLNHQSSFSLFQRSQPSIMPAISLRTGGPALRLRSLHSARMTQSIAPSRSLYSIIPGNTVRQWNPHTTRISNQLRTSPTIPQHSILCIRPYSTTQSPKPTADLLIEELQDLYEIAKDEFEIATDSTDGATIYAASDRESARDALNQLCAVYHLYTARPGEDVDNGVRHIKNGVEGQSEAGEDAVVETNFNPEDIGKEVREEVRRRVGQRVRELRNAVEVLEERAHAE</sequence>
<name>A0A1S9RJT1_PENBI</name>
<feature type="region of interest" description="Disordered" evidence="1">
    <location>
        <begin position="1"/>
        <end position="28"/>
    </location>
</feature>
<dbReference type="EMBL" id="LJBN01000169">
    <property type="protein sequence ID" value="OOQ85298.1"/>
    <property type="molecule type" value="Genomic_DNA"/>
</dbReference>
<evidence type="ECO:0000313" key="2">
    <source>
        <dbReference type="EMBL" id="OOQ85298.1"/>
    </source>
</evidence>
<comment type="caution">
    <text evidence="2">The sequence shown here is derived from an EMBL/GenBank/DDBJ whole genome shotgun (WGS) entry which is preliminary data.</text>
</comment>
<proteinExistence type="predicted"/>